<organism evidence="2 3">
    <name type="scientific">Drosophila virilis</name>
    <name type="common">Fruit fly</name>
    <dbReference type="NCBI Taxonomy" id="7244"/>
    <lineage>
        <taxon>Eukaryota</taxon>
        <taxon>Metazoa</taxon>
        <taxon>Ecdysozoa</taxon>
        <taxon>Arthropoda</taxon>
        <taxon>Hexapoda</taxon>
        <taxon>Insecta</taxon>
        <taxon>Pterygota</taxon>
        <taxon>Neoptera</taxon>
        <taxon>Endopterygota</taxon>
        <taxon>Diptera</taxon>
        <taxon>Brachycera</taxon>
        <taxon>Muscomorpha</taxon>
        <taxon>Ephydroidea</taxon>
        <taxon>Drosophilidae</taxon>
        <taxon>Drosophila</taxon>
    </lineage>
</organism>
<feature type="compositionally biased region" description="Acidic residues" evidence="1">
    <location>
        <begin position="118"/>
        <end position="130"/>
    </location>
</feature>
<dbReference type="HOGENOM" id="CLU_1857399_0_0_1"/>
<name>B4MA63_DROVI</name>
<dbReference type="OMA" id="KRSQANM"/>
<evidence type="ECO:0000313" key="2">
    <source>
        <dbReference type="EMBL" id="EDW66122.1"/>
    </source>
</evidence>
<dbReference type="EMBL" id="CH940655">
    <property type="protein sequence ID" value="EDW66122.1"/>
    <property type="molecule type" value="Genomic_DNA"/>
</dbReference>
<gene>
    <name evidence="2" type="primary">Dvir\GJ15724</name>
    <name evidence="2" type="ORF">Dvir_GJ15724</name>
</gene>
<reference evidence="2 3" key="1">
    <citation type="journal article" date="2007" name="Nature">
        <title>Evolution of genes and genomes on the Drosophila phylogeny.</title>
        <authorList>
            <consortium name="Drosophila 12 Genomes Consortium"/>
            <person name="Clark A.G."/>
            <person name="Eisen M.B."/>
            <person name="Smith D.R."/>
            <person name="Bergman C.M."/>
            <person name="Oliver B."/>
            <person name="Markow T.A."/>
            <person name="Kaufman T.C."/>
            <person name="Kellis M."/>
            <person name="Gelbart W."/>
            <person name="Iyer V.N."/>
            <person name="Pollard D.A."/>
            <person name="Sackton T.B."/>
            <person name="Larracuente A.M."/>
            <person name="Singh N.D."/>
            <person name="Abad J.P."/>
            <person name="Abt D.N."/>
            <person name="Adryan B."/>
            <person name="Aguade M."/>
            <person name="Akashi H."/>
            <person name="Anderson W.W."/>
            <person name="Aquadro C.F."/>
            <person name="Ardell D.H."/>
            <person name="Arguello R."/>
            <person name="Artieri C.G."/>
            <person name="Barbash D.A."/>
            <person name="Barker D."/>
            <person name="Barsanti P."/>
            <person name="Batterham P."/>
            <person name="Batzoglou S."/>
            <person name="Begun D."/>
            <person name="Bhutkar A."/>
            <person name="Blanco E."/>
            <person name="Bosak S.A."/>
            <person name="Bradley R.K."/>
            <person name="Brand A.D."/>
            <person name="Brent M.R."/>
            <person name="Brooks A.N."/>
            <person name="Brown R.H."/>
            <person name="Butlin R.K."/>
            <person name="Caggese C."/>
            <person name="Calvi B.R."/>
            <person name="Bernardo de Carvalho A."/>
            <person name="Caspi A."/>
            <person name="Castrezana S."/>
            <person name="Celniker S.E."/>
            <person name="Chang J.L."/>
            <person name="Chapple C."/>
            <person name="Chatterji S."/>
            <person name="Chinwalla A."/>
            <person name="Civetta A."/>
            <person name="Clifton S.W."/>
            <person name="Comeron J.M."/>
            <person name="Costello J.C."/>
            <person name="Coyne J.A."/>
            <person name="Daub J."/>
            <person name="David R.G."/>
            <person name="Delcher A.L."/>
            <person name="Delehaunty K."/>
            <person name="Do C.B."/>
            <person name="Ebling H."/>
            <person name="Edwards K."/>
            <person name="Eickbush T."/>
            <person name="Evans J.D."/>
            <person name="Filipski A."/>
            <person name="Findeiss S."/>
            <person name="Freyhult E."/>
            <person name="Fulton L."/>
            <person name="Fulton R."/>
            <person name="Garcia A.C."/>
            <person name="Gardiner A."/>
            <person name="Garfield D.A."/>
            <person name="Garvin B.E."/>
            <person name="Gibson G."/>
            <person name="Gilbert D."/>
            <person name="Gnerre S."/>
            <person name="Godfrey J."/>
            <person name="Good R."/>
            <person name="Gotea V."/>
            <person name="Gravely B."/>
            <person name="Greenberg A.J."/>
            <person name="Griffiths-Jones S."/>
            <person name="Gross S."/>
            <person name="Guigo R."/>
            <person name="Gustafson E.A."/>
            <person name="Haerty W."/>
            <person name="Hahn M.W."/>
            <person name="Halligan D.L."/>
            <person name="Halpern A.L."/>
            <person name="Halter G.M."/>
            <person name="Han M.V."/>
            <person name="Heger A."/>
            <person name="Hillier L."/>
            <person name="Hinrichs A.S."/>
            <person name="Holmes I."/>
            <person name="Hoskins R.A."/>
            <person name="Hubisz M.J."/>
            <person name="Hultmark D."/>
            <person name="Huntley M.A."/>
            <person name="Jaffe D.B."/>
            <person name="Jagadeeshan S."/>
            <person name="Jeck W.R."/>
            <person name="Johnson J."/>
            <person name="Jones C.D."/>
            <person name="Jordan W.C."/>
            <person name="Karpen G.H."/>
            <person name="Kataoka E."/>
            <person name="Keightley P.D."/>
            <person name="Kheradpour P."/>
            <person name="Kirkness E.F."/>
            <person name="Koerich L.B."/>
            <person name="Kristiansen K."/>
            <person name="Kudrna D."/>
            <person name="Kulathinal R.J."/>
            <person name="Kumar S."/>
            <person name="Kwok R."/>
            <person name="Lander E."/>
            <person name="Langley C.H."/>
            <person name="Lapoint R."/>
            <person name="Lazzaro B.P."/>
            <person name="Lee S.J."/>
            <person name="Levesque L."/>
            <person name="Li R."/>
            <person name="Lin C.F."/>
            <person name="Lin M.F."/>
            <person name="Lindblad-Toh K."/>
            <person name="Llopart A."/>
            <person name="Long M."/>
            <person name="Low L."/>
            <person name="Lozovsky E."/>
            <person name="Lu J."/>
            <person name="Luo M."/>
            <person name="Machado C.A."/>
            <person name="Makalowski W."/>
            <person name="Marzo M."/>
            <person name="Matsuda M."/>
            <person name="Matzkin L."/>
            <person name="McAllister B."/>
            <person name="McBride C.S."/>
            <person name="McKernan B."/>
            <person name="McKernan K."/>
            <person name="Mendez-Lago M."/>
            <person name="Minx P."/>
            <person name="Mollenhauer M.U."/>
            <person name="Montooth K."/>
            <person name="Mount S.M."/>
            <person name="Mu X."/>
            <person name="Myers E."/>
            <person name="Negre B."/>
            <person name="Newfeld S."/>
            <person name="Nielsen R."/>
            <person name="Noor M.A."/>
            <person name="O'Grady P."/>
            <person name="Pachter L."/>
            <person name="Papaceit M."/>
            <person name="Parisi M.J."/>
            <person name="Parisi M."/>
            <person name="Parts L."/>
            <person name="Pedersen J.S."/>
            <person name="Pesole G."/>
            <person name="Phillippy A.M."/>
            <person name="Ponting C.P."/>
            <person name="Pop M."/>
            <person name="Porcelli D."/>
            <person name="Powell J.R."/>
            <person name="Prohaska S."/>
            <person name="Pruitt K."/>
            <person name="Puig M."/>
            <person name="Quesneville H."/>
            <person name="Ram K.R."/>
            <person name="Rand D."/>
            <person name="Rasmussen M.D."/>
            <person name="Reed L.K."/>
            <person name="Reenan R."/>
            <person name="Reily A."/>
            <person name="Remington K.A."/>
            <person name="Rieger T.T."/>
            <person name="Ritchie M.G."/>
            <person name="Robin C."/>
            <person name="Rogers Y.H."/>
            <person name="Rohde C."/>
            <person name="Rozas J."/>
            <person name="Rubenfield M.J."/>
            <person name="Ruiz A."/>
            <person name="Russo S."/>
            <person name="Salzberg S.L."/>
            <person name="Sanchez-Gracia A."/>
            <person name="Saranga D.J."/>
            <person name="Sato H."/>
            <person name="Schaeffer S.W."/>
            <person name="Schatz M.C."/>
            <person name="Schlenke T."/>
            <person name="Schwartz R."/>
            <person name="Segarra C."/>
            <person name="Singh R.S."/>
            <person name="Sirot L."/>
            <person name="Sirota M."/>
            <person name="Sisneros N.B."/>
            <person name="Smith C.D."/>
            <person name="Smith T.F."/>
            <person name="Spieth J."/>
            <person name="Stage D.E."/>
            <person name="Stark A."/>
            <person name="Stephan W."/>
            <person name="Strausberg R.L."/>
            <person name="Strempel S."/>
            <person name="Sturgill D."/>
            <person name="Sutton G."/>
            <person name="Sutton G.G."/>
            <person name="Tao W."/>
            <person name="Teichmann S."/>
            <person name="Tobari Y.N."/>
            <person name="Tomimura Y."/>
            <person name="Tsolas J.M."/>
            <person name="Valente V.L."/>
            <person name="Venter E."/>
            <person name="Venter J.C."/>
            <person name="Vicario S."/>
            <person name="Vieira F.G."/>
            <person name="Vilella A.J."/>
            <person name="Villasante A."/>
            <person name="Walenz B."/>
            <person name="Wang J."/>
            <person name="Wasserman M."/>
            <person name="Watts T."/>
            <person name="Wilson D."/>
            <person name="Wilson R.K."/>
            <person name="Wing R.A."/>
            <person name="Wolfner M.F."/>
            <person name="Wong A."/>
            <person name="Wong G.K."/>
            <person name="Wu C.I."/>
            <person name="Wu G."/>
            <person name="Yamamoto D."/>
            <person name="Yang H.P."/>
            <person name="Yang S.P."/>
            <person name="Yorke J.A."/>
            <person name="Yoshida K."/>
            <person name="Zdobnov E."/>
            <person name="Zhang P."/>
            <person name="Zhang Y."/>
            <person name="Zimin A.V."/>
            <person name="Baldwin J."/>
            <person name="Abdouelleil A."/>
            <person name="Abdulkadir J."/>
            <person name="Abebe A."/>
            <person name="Abera B."/>
            <person name="Abreu J."/>
            <person name="Acer S.C."/>
            <person name="Aftuck L."/>
            <person name="Alexander A."/>
            <person name="An P."/>
            <person name="Anderson E."/>
            <person name="Anderson S."/>
            <person name="Arachi H."/>
            <person name="Azer M."/>
            <person name="Bachantsang P."/>
            <person name="Barry A."/>
            <person name="Bayul T."/>
            <person name="Berlin A."/>
            <person name="Bessette D."/>
            <person name="Bloom T."/>
            <person name="Blye J."/>
            <person name="Boguslavskiy L."/>
            <person name="Bonnet C."/>
            <person name="Boukhgalter B."/>
            <person name="Bourzgui I."/>
            <person name="Brown A."/>
            <person name="Cahill P."/>
            <person name="Channer S."/>
            <person name="Cheshatsang Y."/>
            <person name="Chuda L."/>
            <person name="Citroen M."/>
            <person name="Collymore A."/>
            <person name="Cooke P."/>
            <person name="Costello M."/>
            <person name="D'Aco K."/>
            <person name="Daza R."/>
            <person name="De Haan G."/>
            <person name="DeGray S."/>
            <person name="DeMaso C."/>
            <person name="Dhargay N."/>
            <person name="Dooley K."/>
            <person name="Dooley E."/>
            <person name="Doricent M."/>
            <person name="Dorje P."/>
            <person name="Dorjee K."/>
            <person name="Dupes A."/>
            <person name="Elong R."/>
            <person name="Falk J."/>
            <person name="Farina A."/>
            <person name="Faro S."/>
            <person name="Ferguson D."/>
            <person name="Fisher S."/>
            <person name="Foley C.D."/>
            <person name="Franke A."/>
            <person name="Friedrich D."/>
            <person name="Gadbois L."/>
            <person name="Gearin G."/>
            <person name="Gearin C.R."/>
            <person name="Giannoukos G."/>
            <person name="Goode T."/>
            <person name="Graham J."/>
            <person name="Grandbois E."/>
            <person name="Grewal S."/>
            <person name="Gyaltsen K."/>
            <person name="Hafez N."/>
            <person name="Hagos B."/>
            <person name="Hall J."/>
            <person name="Henson C."/>
            <person name="Hollinger A."/>
            <person name="Honan T."/>
            <person name="Huard M.D."/>
            <person name="Hughes L."/>
            <person name="Hurhula B."/>
            <person name="Husby M.E."/>
            <person name="Kamat A."/>
            <person name="Kanga B."/>
            <person name="Kashin S."/>
            <person name="Khazanovich D."/>
            <person name="Kisner P."/>
            <person name="Lance K."/>
            <person name="Lara M."/>
            <person name="Lee W."/>
            <person name="Lennon N."/>
            <person name="Letendre F."/>
            <person name="LeVine R."/>
            <person name="Lipovsky A."/>
            <person name="Liu X."/>
            <person name="Liu J."/>
            <person name="Liu S."/>
            <person name="Lokyitsang T."/>
            <person name="Lokyitsang Y."/>
            <person name="Lubonja R."/>
            <person name="Lui A."/>
            <person name="MacDonald P."/>
            <person name="Magnisalis V."/>
            <person name="Maru K."/>
            <person name="Matthews C."/>
            <person name="McCusker W."/>
            <person name="McDonough S."/>
            <person name="Mehta T."/>
            <person name="Meldrim J."/>
            <person name="Meneus L."/>
            <person name="Mihai O."/>
            <person name="Mihalev A."/>
            <person name="Mihova T."/>
            <person name="Mittelman R."/>
            <person name="Mlenga V."/>
            <person name="Montmayeur A."/>
            <person name="Mulrain L."/>
            <person name="Navidi A."/>
            <person name="Naylor J."/>
            <person name="Negash T."/>
            <person name="Nguyen T."/>
            <person name="Nguyen N."/>
            <person name="Nicol R."/>
            <person name="Norbu C."/>
            <person name="Norbu N."/>
            <person name="Novod N."/>
            <person name="O'Neill B."/>
            <person name="Osman S."/>
            <person name="Markiewicz E."/>
            <person name="Oyono O.L."/>
            <person name="Patti C."/>
            <person name="Phunkhang P."/>
            <person name="Pierre F."/>
            <person name="Priest M."/>
            <person name="Raghuraman S."/>
            <person name="Rege F."/>
            <person name="Reyes R."/>
            <person name="Rise C."/>
            <person name="Rogov P."/>
            <person name="Ross K."/>
            <person name="Ryan E."/>
            <person name="Settipalli S."/>
            <person name="Shea T."/>
            <person name="Sherpa N."/>
            <person name="Shi L."/>
            <person name="Shih D."/>
            <person name="Sparrow T."/>
            <person name="Spaulding J."/>
            <person name="Stalker J."/>
            <person name="Stange-Thomann N."/>
            <person name="Stavropoulos S."/>
            <person name="Stone C."/>
            <person name="Strader C."/>
            <person name="Tesfaye S."/>
            <person name="Thomson T."/>
            <person name="Thoulutsang Y."/>
            <person name="Thoulutsang D."/>
            <person name="Topham K."/>
            <person name="Topping I."/>
            <person name="Tsamla T."/>
            <person name="Vassiliev H."/>
            <person name="Vo A."/>
            <person name="Wangchuk T."/>
            <person name="Wangdi T."/>
            <person name="Weiand M."/>
            <person name="Wilkinson J."/>
            <person name="Wilson A."/>
            <person name="Yadav S."/>
            <person name="Young G."/>
            <person name="Yu Q."/>
            <person name="Zembek L."/>
            <person name="Zhong D."/>
            <person name="Zimmer A."/>
            <person name="Zwirko Z."/>
            <person name="Jaffe D.B."/>
            <person name="Alvarez P."/>
            <person name="Brockman W."/>
            <person name="Butler J."/>
            <person name="Chin C."/>
            <person name="Gnerre S."/>
            <person name="Grabherr M."/>
            <person name="Kleber M."/>
            <person name="Mauceli E."/>
            <person name="MacCallum I."/>
        </authorList>
    </citation>
    <scope>NUCLEOTIDE SEQUENCE [LARGE SCALE GENOMIC DNA]</scope>
    <source>
        <strain evidence="3">Tucson 15010-1051.87</strain>
    </source>
</reference>
<dbReference type="InParanoid" id="B4MA63"/>
<evidence type="ECO:0000256" key="1">
    <source>
        <dbReference type="SAM" id="MobiDB-lite"/>
    </source>
</evidence>
<dbReference type="AlphaFoldDB" id="B4MA63"/>
<evidence type="ECO:0000313" key="3">
    <source>
        <dbReference type="Proteomes" id="UP000008792"/>
    </source>
</evidence>
<protein>
    <submittedName>
        <fullName evidence="2">Uncharacterized protein</fullName>
    </submittedName>
</protein>
<accession>B4MA63</accession>
<proteinExistence type="predicted"/>
<dbReference type="KEGG" id="dvi:6634833"/>
<dbReference type="Proteomes" id="UP000008792">
    <property type="component" value="Unassembled WGS sequence"/>
</dbReference>
<keyword evidence="3" id="KW-1185">Reference proteome</keyword>
<sequence length="138" mass="16378">MRTTKKARVSVGGTRKYYAKRRRDSQICRLRSPKKKFIQDLKSLIFKYKRTVRQKGPHSRAEIAIFKYTMINDHMQKDQVMPLGKKRTIKRSQANMLKSLLKSVKRTRTSQTQARIFEEEEEEEEEEETPSELSQKLA</sequence>
<feature type="region of interest" description="Disordered" evidence="1">
    <location>
        <begin position="104"/>
        <end position="138"/>
    </location>
</feature>